<evidence type="ECO:0008006" key="4">
    <source>
        <dbReference type="Google" id="ProtNLM"/>
    </source>
</evidence>
<feature type="region of interest" description="Disordered" evidence="1">
    <location>
        <begin position="1"/>
        <end position="43"/>
    </location>
</feature>
<evidence type="ECO:0000313" key="2">
    <source>
        <dbReference type="EMBL" id="KAI3434868.1"/>
    </source>
</evidence>
<feature type="region of interest" description="Disordered" evidence="1">
    <location>
        <begin position="191"/>
        <end position="267"/>
    </location>
</feature>
<dbReference type="PANTHER" id="PTHR14552">
    <property type="match status" value="1"/>
</dbReference>
<reference evidence="2" key="1">
    <citation type="journal article" date="2019" name="Plant J.">
        <title>Chlorella vulgaris genome assembly and annotation reveals the molecular basis for metabolic acclimation to high light conditions.</title>
        <authorList>
            <person name="Cecchin M."/>
            <person name="Marcolungo L."/>
            <person name="Rossato M."/>
            <person name="Girolomoni L."/>
            <person name="Cosentino E."/>
            <person name="Cuine S."/>
            <person name="Li-Beisson Y."/>
            <person name="Delledonne M."/>
            <person name="Ballottari M."/>
        </authorList>
    </citation>
    <scope>NUCLEOTIDE SEQUENCE</scope>
    <source>
        <strain evidence="2">211/11P</strain>
    </source>
</reference>
<gene>
    <name evidence="2" type="ORF">D9Q98_002922</name>
</gene>
<reference evidence="2" key="2">
    <citation type="submission" date="2020-11" db="EMBL/GenBank/DDBJ databases">
        <authorList>
            <person name="Cecchin M."/>
            <person name="Marcolungo L."/>
            <person name="Rossato M."/>
            <person name="Girolomoni L."/>
            <person name="Cosentino E."/>
            <person name="Cuine S."/>
            <person name="Li-Beisson Y."/>
            <person name="Delledonne M."/>
            <person name="Ballottari M."/>
        </authorList>
    </citation>
    <scope>NUCLEOTIDE SEQUENCE</scope>
    <source>
        <strain evidence="2">211/11P</strain>
        <tissue evidence="2">Whole cell</tissue>
    </source>
</reference>
<dbReference type="InterPro" id="IPR025984">
    <property type="entry name" value="DCTPP"/>
</dbReference>
<proteinExistence type="predicted"/>
<evidence type="ECO:0000256" key="1">
    <source>
        <dbReference type="SAM" id="MobiDB-lite"/>
    </source>
</evidence>
<dbReference type="CDD" id="cd11537">
    <property type="entry name" value="NTP-PPase_RS21-C6_like"/>
    <property type="match status" value="1"/>
</dbReference>
<dbReference type="EMBL" id="SIDB01000003">
    <property type="protein sequence ID" value="KAI3434868.1"/>
    <property type="molecule type" value="Genomic_DNA"/>
</dbReference>
<organism evidence="2 3">
    <name type="scientific">Chlorella vulgaris</name>
    <name type="common">Green alga</name>
    <dbReference type="NCBI Taxonomy" id="3077"/>
    <lineage>
        <taxon>Eukaryota</taxon>
        <taxon>Viridiplantae</taxon>
        <taxon>Chlorophyta</taxon>
        <taxon>core chlorophytes</taxon>
        <taxon>Trebouxiophyceae</taxon>
        <taxon>Chlorellales</taxon>
        <taxon>Chlorellaceae</taxon>
        <taxon>Chlorella clade</taxon>
        <taxon>Chlorella</taxon>
    </lineage>
</organism>
<protein>
    <recommendedName>
        <fullName evidence="4">dCTP pyrophosphatase 1</fullName>
    </recommendedName>
</protein>
<dbReference type="GO" id="GO:0009143">
    <property type="term" value="P:nucleoside triphosphate catabolic process"/>
    <property type="evidence" value="ECO:0007669"/>
    <property type="project" value="InterPro"/>
</dbReference>
<keyword evidence="3" id="KW-1185">Reference proteome</keyword>
<dbReference type="OrthoDB" id="411123at2759"/>
<dbReference type="Pfam" id="PF12643">
    <property type="entry name" value="MazG-like"/>
    <property type="match status" value="1"/>
</dbReference>
<name>A0A9D4TU70_CHLVU</name>
<feature type="compositionally biased region" description="Basic residues" evidence="1">
    <location>
        <begin position="197"/>
        <end position="209"/>
    </location>
</feature>
<accession>A0A9D4TU70</accession>
<dbReference type="GO" id="GO:0047429">
    <property type="term" value="F:nucleoside triphosphate diphosphatase activity"/>
    <property type="evidence" value="ECO:0007669"/>
    <property type="project" value="InterPro"/>
</dbReference>
<dbReference type="Proteomes" id="UP001055712">
    <property type="component" value="Unassembled WGS sequence"/>
</dbReference>
<dbReference type="PANTHER" id="PTHR14552:SF21">
    <property type="entry name" value="DCTP PYROPHOSPHATASE 1"/>
    <property type="match status" value="1"/>
</dbReference>
<sequence>MESHAPPEPSSSEPPAPADPGPQPGAASGSCGGTAPPQQKQPWAATSLQQLRAAMRQFAEDRDWQQFHTPRNLLLALVGETGELAECFQWKGEVAPGLPGFTSQERRHVGEELSDVLLYLVRLSDVCGIDLAAAVTAKLASNAAKYPAHRCRGSSAKYTQYTQNSGAGAVTGAQQADGVEGQQSEAEHLVAEAGQVQKKKRRKKRKGGKKCQTSMGEVEAEQAMAEPGQTVATAGTDREAEAALEAEQQLADPSKDGVDDGDLAAVS</sequence>
<dbReference type="Gene3D" id="1.10.287.1080">
    <property type="entry name" value="MazG-like"/>
    <property type="match status" value="1"/>
</dbReference>
<dbReference type="SUPFAM" id="SSF101386">
    <property type="entry name" value="all-alpha NTP pyrophosphatases"/>
    <property type="match status" value="1"/>
</dbReference>
<feature type="compositionally biased region" description="Pro residues" evidence="1">
    <location>
        <begin position="1"/>
        <end position="23"/>
    </location>
</feature>
<evidence type="ECO:0000313" key="3">
    <source>
        <dbReference type="Proteomes" id="UP001055712"/>
    </source>
</evidence>
<dbReference type="AlphaFoldDB" id="A0A9D4TU70"/>
<comment type="caution">
    <text evidence="2">The sequence shown here is derived from an EMBL/GenBank/DDBJ whole genome shotgun (WGS) entry which is preliminary data.</text>
</comment>